<evidence type="ECO:0000313" key="4">
    <source>
        <dbReference type="EMBL" id="PIA44073.1"/>
    </source>
</evidence>
<feature type="region of interest" description="Disordered" evidence="1">
    <location>
        <begin position="680"/>
        <end position="709"/>
    </location>
</feature>
<dbReference type="Proteomes" id="UP000230069">
    <property type="component" value="Unassembled WGS sequence"/>
</dbReference>
<dbReference type="STRING" id="218851.A0A2G5DKQ8"/>
<dbReference type="InterPro" id="IPR007021">
    <property type="entry name" value="DUF659"/>
</dbReference>
<dbReference type="SUPFAM" id="SSF53098">
    <property type="entry name" value="Ribonuclease H-like"/>
    <property type="match status" value="1"/>
</dbReference>
<reference evidence="4 5" key="1">
    <citation type="submission" date="2017-09" db="EMBL/GenBank/DDBJ databases">
        <title>WGS assembly of Aquilegia coerulea Goldsmith.</title>
        <authorList>
            <person name="Hodges S."/>
            <person name="Kramer E."/>
            <person name="Nordborg M."/>
            <person name="Tomkins J."/>
            <person name="Borevitz J."/>
            <person name="Derieg N."/>
            <person name="Yan J."/>
            <person name="Mihaltcheva S."/>
            <person name="Hayes R.D."/>
            <person name="Rokhsar D."/>
        </authorList>
    </citation>
    <scope>NUCLEOTIDE SEQUENCE [LARGE SCALE GENOMIC DNA]</scope>
    <source>
        <strain evidence="5">cv. Goldsmith</strain>
    </source>
</reference>
<keyword evidence="5" id="KW-1185">Reference proteome</keyword>
<evidence type="ECO:0008006" key="6">
    <source>
        <dbReference type="Google" id="ProtNLM"/>
    </source>
</evidence>
<dbReference type="Pfam" id="PF05699">
    <property type="entry name" value="Dimer_Tnp_hAT"/>
    <property type="match status" value="1"/>
</dbReference>
<evidence type="ECO:0000256" key="1">
    <source>
        <dbReference type="SAM" id="MobiDB-lite"/>
    </source>
</evidence>
<protein>
    <recommendedName>
        <fullName evidence="6">DUF659 domain-containing protein</fullName>
    </recommendedName>
</protein>
<evidence type="ECO:0000259" key="3">
    <source>
        <dbReference type="Pfam" id="PF05699"/>
    </source>
</evidence>
<feature type="domain" description="HAT C-terminal dimerisation" evidence="3">
    <location>
        <begin position="562"/>
        <end position="629"/>
    </location>
</feature>
<evidence type="ECO:0000313" key="5">
    <source>
        <dbReference type="Proteomes" id="UP000230069"/>
    </source>
</evidence>
<dbReference type="GO" id="GO:0046983">
    <property type="term" value="F:protein dimerization activity"/>
    <property type="evidence" value="ECO:0007669"/>
    <property type="project" value="InterPro"/>
</dbReference>
<proteinExistence type="predicted"/>
<dbReference type="InterPro" id="IPR008906">
    <property type="entry name" value="HATC_C_dom"/>
</dbReference>
<dbReference type="InParanoid" id="A0A2G5DKQ8"/>
<dbReference type="InterPro" id="IPR012337">
    <property type="entry name" value="RNaseH-like_sf"/>
</dbReference>
<dbReference type="FunCoup" id="A0A2G5DKQ8">
    <property type="interactions" value="140"/>
</dbReference>
<organism evidence="4 5">
    <name type="scientific">Aquilegia coerulea</name>
    <name type="common">Rocky mountain columbine</name>
    <dbReference type="NCBI Taxonomy" id="218851"/>
    <lineage>
        <taxon>Eukaryota</taxon>
        <taxon>Viridiplantae</taxon>
        <taxon>Streptophyta</taxon>
        <taxon>Embryophyta</taxon>
        <taxon>Tracheophyta</taxon>
        <taxon>Spermatophyta</taxon>
        <taxon>Magnoliopsida</taxon>
        <taxon>Ranunculales</taxon>
        <taxon>Ranunculaceae</taxon>
        <taxon>Thalictroideae</taxon>
        <taxon>Aquilegia</taxon>
    </lineage>
</organism>
<sequence>MATVEVSNNVRDHGTLVDEVKNRVECKYCSKEVAGFSRLKYHLGCVRGDVRPCENVPEDLKILMRNSLLERKKNVLNREVRQLFHSDLPWKSSSSSNSSVSKKRNHSVTNPVPEECTVRSILESSQEVLVSENAYKIVKDEEDLSRPVKRNIARFFIENGIDSSAASSRTFKEMVDAIIKQGSTGFKISSCDELSGLFQDEVKDIHHYVKEVRQSWRSTGCSILLDGWTDEKGCSLISFLVDCPKGSIFLKSADITGSLGNVNAMISLLDEVIEDVGVANVVQVITYTTSDFMVEVGKQLVTKYKTIFWSVCASHCITLMLEKIGMMKSMRRVLSQVKNFTDFIYSDDALLRLVREHTHQRDLIASSRMKLAIPFFTLETIVSENENLMNFFNSSAWRTSNWARTTKGREVANLVENPTFWTELSVVVKATIPLVRSLLLINGGDDKPQIPYIYETMDQVKETIKEEFENKKSKYTPVWRVIDEIWDNILHSPLHSAGYFFNPSLFYTSDFSADSEVASGLLCCMVRMIEDRKNQDLISLQLDKYRLAKGTFGEKIAVDHRTMLPPVTWWSLYGGQCPELQKFAIRILGLTCVGASRYNLRSSSEQLRTQGGNSAEQERLNDPMFLQHNFRLQHSQSVNDNNSNTVLEQTNKINDLVMIGGQELNSERDHSDSVMVGEQELNSGRDDSDSVMVGEQQLNSEPDDSAWSDTDDAIIRRGVVSSFELKDEPM</sequence>
<evidence type="ECO:0000259" key="2">
    <source>
        <dbReference type="Pfam" id="PF04937"/>
    </source>
</evidence>
<dbReference type="EMBL" id="KZ305035">
    <property type="protein sequence ID" value="PIA44073.1"/>
    <property type="molecule type" value="Genomic_DNA"/>
</dbReference>
<dbReference type="PANTHER" id="PTHR32166:SF63">
    <property type="entry name" value="HAT TRANSPOSON SUPERFAMILY PROTEIN"/>
    <property type="match status" value="1"/>
</dbReference>
<feature type="compositionally biased region" description="Low complexity" evidence="1">
    <location>
        <begin position="91"/>
        <end position="100"/>
    </location>
</feature>
<feature type="domain" description="DUF659" evidence="2">
    <location>
        <begin position="197"/>
        <end position="339"/>
    </location>
</feature>
<gene>
    <name evidence="4" type="ORF">AQUCO_01800253v1</name>
</gene>
<dbReference type="Pfam" id="PF04937">
    <property type="entry name" value="DUF659"/>
    <property type="match status" value="1"/>
</dbReference>
<name>A0A2G5DKQ8_AQUCA</name>
<accession>A0A2G5DKQ8</accession>
<dbReference type="OrthoDB" id="1741262at2759"/>
<feature type="region of interest" description="Disordered" evidence="1">
    <location>
        <begin position="89"/>
        <end position="109"/>
    </location>
</feature>
<dbReference type="AlphaFoldDB" id="A0A2G5DKQ8"/>
<dbReference type="PANTHER" id="PTHR32166">
    <property type="entry name" value="OSJNBA0013A04.12 PROTEIN"/>
    <property type="match status" value="1"/>
</dbReference>